<dbReference type="AlphaFoldDB" id="A0A397V6D7"/>
<protein>
    <recommendedName>
        <fullName evidence="3">Protein kinase domain-containing protein</fullName>
    </recommendedName>
</protein>
<gene>
    <name evidence="1" type="ORF">C2G38_2185803</name>
</gene>
<comment type="caution">
    <text evidence="1">The sequence shown here is derived from an EMBL/GenBank/DDBJ whole genome shotgun (WGS) entry which is preliminary data.</text>
</comment>
<dbReference type="SUPFAM" id="SSF56112">
    <property type="entry name" value="Protein kinase-like (PK-like)"/>
    <property type="match status" value="1"/>
</dbReference>
<name>A0A397V6D7_9GLOM</name>
<keyword evidence="2" id="KW-1185">Reference proteome</keyword>
<proteinExistence type="predicted"/>
<evidence type="ECO:0008006" key="3">
    <source>
        <dbReference type="Google" id="ProtNLM"/>
    </source>
</evidence>
<reference evidence="1 2" key="1">
    <citation type="submission" date="2018-06" db="EMBL/GenBank/DDBJ databases">
        <title>Comparative genomics reveals the genomic features of Rhizophagus irregularis, R. cerebriforme, R. diaphanum and Gigaspora rosea, and their symbiotic lifestyle signature.</title>
        <authorList>
            <person name="Morin E."/>
            <person name="San Clemente H."/>
            <person name="Chen E.C.H."/>
            <person name="De La Providencia I."/>
            <person name="Hainaut M."/>
            <person name="Kuo A."/>
            <person name="Kohler A."/>
            <person name="Murat C."/>
            <person name="Tang N."/>
            <person name="Roy S."/>
            <person name="Loubradou J."/>
            <person name="Henrissat B."/>
            <person name="Grigoriev I.V."/>
            <person name="Corradi N."/>
            <person name="Roux C."/>
            <person name="Martin F.M."/>
        </authorList>
    </citation>
    <scope>NUCLEOTIDE SEQUENCE [LARGE SCALE GENOMIC DNA]</scope>
    <source>
        <strain evidence="1 2">DAOM 194757</strain>
    </source>
</reference>
<evidence type="ECO:0000313" key="1">
    <source>
        <dbReference type="EMBL" id="RIB18005.1"/>
    </source>
</evidence>
<dbReference type="Gene3D" id="1.10.510.10">
    <property type="entry name" value="Transferase(Phosphotransferase) domain 1"/>
    <property type="match status" value="1"/>
</dbReference>
<dbReference type="InterPro" id="IPR011009">
    <property type="entry name" value="Kinase-like_dom_sf"/>
</dbReference>
<dbReference type="OrthoDB" id="2388282at2759"/>
<organism evidence="1 2">
    <name type="scientific">Gigaspora rosea</name>
    <dbReference type="NCBI Taxonomy" id="44941"/>
    <lineage>
        <taxon>Eukaryota</taxon>
        <taxon>Fungi</taxon>
        <taxon>Fungi incertae sedis</taxon>
        <taxon>Mucoromycota</taxon>
        <taxon>Glomeromycotina</taxon>
        <taxon>Glomeromycetes</taxon>
        <taxon>Diversisporales</taxon>
        <taxon>Gigasporaceae</taxon>
        <taxon>Gigaspora</taxon>
    </lineage>
</organism>
<sequence>MVNQNIFSSYITDFGLCKPVSQHSYSKGLFGILPYFAPEVLCTNSSLIIEPVRPSLNDLNPAIREFHALTKAGIPKNKLAFIINCVNSNAEKRNT</sequence>
<dbReference type="Proteomes" id="UP000266673">
    <property type="component" value="Unassembled WGS sequence"/>
</dbReference>
<evidence type="ECO:0000313" key="2">
    <source>
        <dbReference type="Proteomes" id="UP000266673"/>
    </source>
</evidence>
<accession>A0A397V6D7</accession>
<dbReference type="EMBL" id="QKWP01000568">
    <property type="protein sequence ID" value="RIB18005.1"/>
    <property type="molecule type" value="Genomic_DNA"/>
</dbReference>